<dbReference type="AlphaFoldDB" id="A0A8C9RA18"/>
<evidence type="ECO:0000313" key="3">
    <source>
        <dbReference type="Proteomes" id="UP000694397"/>
    </source>
</evidence>
<evidence type="ECO:0000313" key="2">
    <source>
        <dbReference type="Ensembl" id="ENSSFOP00015009661.1"/>
    </source>
</evidence>
<feature type="compositionally biased region" description="Basic and acidic residues" evidence="1">
    <location>
        <begin position="54"/>
        <end position="65"/>
    </location>
</feature>
<proteinExistence type="predicted"/>
<dbReference type="Proteomes" id="UP000694397">
    <property type="component" value="Chromosome 8"/>
</dbReference>
<name>A0A8C9RA18_SCLFO</name>
<dbReference type="GeneTree" id="ENSGT00390000008978"/>
<organism evidence="2 3">
    <name type="scientific">Scleropages formosus</name>
    <name type="common">Asian bonytongue</name>
    <name type="synonym">Osteoglossum formosum</name>
    <dbReference type="NCBI Taxonomy" id="113540"/>
    <lineage>
        <taxon>Eukaryota</taxon>
        <taxon>Metazoa</taxon>
        <taxon>Chordata</taxon>
        <taxon>Craniata</taxon>
        <taxon>Vertebrata</taxon>
        <taxon>Euteleostomi</taxon>
        <taxon>Actinopterygii</taxon>
        <taxon>Neopterygii</taxon>
        <taxon>Teleostei</taxon>
        <taxon>Osteoglossocephala</taxon>
        <taxon>Osteoglossomorpha</taxon>
        <taxon>Osteoglossiformes</taxon>
        <taxon>Osteoglossidae</taxon>
        <taxon>Scleropages</taxon>
    </lineage>
</organism>
<dbReference type="PANTHER" id="PTHR14386">
    <property type="entry name" value="PROTEIN FAM204A"/>
    <property type="match status" value="1"/>
</dbReference>
<feature type="compositionally biased region" description="Basic residues" evidence="1">
    <location>
        <begin position="108"/>
        <end position="121"/>
    </location>
</feature>
<sequence length="251" mass="28331">MYSGLLPRGLCGDSDRDVRDAVEHDEEGKKGGDDGGGECCSTSSSSSSSSSRVRKVEQEEEKTHDNSALPLSGDSAGNFPGVSPRMLQKFAELRDKNKEIKMQLSKVRQQRRKRHKKAKTNKKIDSTLESDEKGNLKTEREEHWNELKQYFGVNDRFHPPPCSRPNQKTGLERSIDSAIAEGDYEKAEELSNSLATRELAVKIANAVDCRDFAKTKQEVETSRVTLKKKKQIAWGFEAKKRWETKSNMGYM</sequence>
<feature type="compositionally biased region" description="Basic and acidic residues" evidence="1">
    <location>
        <begin position="122"/>
        <end position="139"/>
    </location>
</feature>
<feature type="region of interest" description="Disordered" evidence="1">
    <location>
        <begin position="1"/>
        <end position="139"/>
    </location>
</feature>
<dbReference type="RefSeq" id="XP_018593693.2">
    <property type="nucleotide sequence ID" value="XM_018738177.2"/>
</dbReference>
<dbReference type="GeneID" id="108925857"/>
<feature type="compositionally biased region" description="Low complexity" evidence="1">
    <location>
        <begin position="39"/>
        <end position="51"/>
    </location>
</feature>
<dbReference type="CTD" id="63877"/>
<dbReference type="Ensembl" id="ENSSFOT00015009792.2">
    <property type="protein sequence ID" value="ENSSFOP00015009661.1"/>
    <property type="gene ID" value="ENSSFOG00015006287.2"/>
</dbReference>
<reference evidence="2 3" key="1">
    <citation type="submission" date="2019-04" db="EMBL/GenBank/DDBJ databases">
        <authorList>
            <consortium name="Wellcome Sanger Institute Data Sharing"/>
        </authorList>
    </citation>
    <scope>NUCLEOTIDE SEQUENCE [LARGE SCALE GENOMIC DNA]</scope>
</reference>
<dbReference type="OrthoDB" id="2418792at2759"/>
<dbReference type="PANTHER" id="PTHR14386:SF2">
    <property type="entry name" value="PROTEIN FAM204A"/>
    <property type="match status" value="1"/>
</dbReference>
<reference evidence="2" key="3">
    <citation type="submission" date="2025-09" db="UniProtKB">
        <authorList>
            <consortium name="Ensembl"/>
        </authorList>
    </citation>
    <scope>IDENTIFICATION</scope>
</reference>
<evidence type="ECO:0000256" key="1">
    <source>
        <dbReference type="SAM" id="MobiDB-lite"/>
    </source>
</evidence>
<accession>A0A8C9RA18</accession>
<dbReference type="KEGG" id="sfm:108925857"/>
<keyword evidence="3" id="KW-1185">Reference proteome</keyword>
<feature type="compositionally biased region" description="Basic and acidic residues" evidence="1">
    <location>
        <begin position="91"/>
        <end position="101"/>
    </location>
</feature>
<feature type="compositionally biased region" description="Basic and acidic residues" evidence="1">
    <location>
        <begin position="13"/>
        <end position="33"/>
    </location>
</feature>
<reference evidence="2" key="2">
    <citation type="submission" date="2025-08" db="UniProtKB">
        <authorList>
            <consortium name="Ensembl"/>
        </authorList>
    </citation>
    <scope>IDENTIFICATION</scope>
</reference>
<dbReference type="InterPro" id="IPR037690">
    <property type="entry name" value="FAM204A"/>
</dbReference>
<gene>
    <name evidence="2" type="primary">FAM204A</name>
    <name evidence="2" type="synonym">fam204a</name>
</gene>
<protein>
    <submittedName>
        <fullName evidence="2">Family with sequence similarity 204 member A</fullName>
    </submittedName>
</protein>